<organism evidence="2 3">
    <name type="scientific">Nephila pilipes</name>
    <name type="common">Giant wood spider</name>
    <name type="synonym">Nephila maculata</name>
    <dbReference type="NCBI Taxonomy" id="299642"/>
    <lineage>
        <taxon>Eukaryota</taxon>
        <taxon>Metazoa</taxon>
        <taxon>Ecdysozoa</taxon>
        <taxon>Arthropoda</taxon>
        <taxon>Chelicerata</taxon>
        <taxon>Arachnida</taxon>
        <taxon>Araneae</taxon>
        <taxon>Araneomorphae</taxon>
        <taxon>Entelegynae</taxon>
        <taxon>Araneoidea</taxon>
        <taxon>Nephilidae</taxon>
        <taxon>Nephila</taxon>
    </lineage>
</organism>
<proteinExistence type="predicted"/>
<comment type="caution">
    <text evidence="2">The sequence shown here is derived from an EMBL/GenBank/DDBJ whole genome shotgun (WGS) entry which is preliminary data.</text>
</comment>
<dbReference type="EMBL" id="BMAW01124193">
    <property type="protein sequence ID" value="GFU06784.1"/>
    <property type="molecule type" value="Genomic_DNA"/>
</dbReference>
<evidence type="ECO:0000313" key="3">
    <source>
        <dbReference type="Proteomes" id="UP000887013"/>
    </source>
</evidence>
<protein>
    <submittedName>
        <fullName evidence="2">Uncharacterized protein</fullName>
    </submittedName>
</protein>
<evidence type="ECO:0000256" key="1">
    <source>
        <dbReference type="SAM" id="Coils"/>
    </source>
</evidence>
<dbReference type="Proteomes" id="UP000887013">
    <property type="component" value="Unassembled WGS sequence"/>
</dbReference>
<name>A0A8X6Q997_NEPPI</name>
<dbReference type="AlphaFoldDB" id="A0A8X6Q997"/>
<evidence type="ECO:0000313" key="2">
    <source>
        <dbReference type="EMBL" id="GFU06784.1"/>
    </source>
</evidence>
<keyword evidence="3" id="KW-1185">Reference proteome</keyword>
<accession>A0A8X6Q997</accession>
<sequence>MEKTTTSDGLLHIAYCDETNLSDALANPHQTDELSQHIVNLQEKMDEVRNSFAQTREKEIAKLSSILRECLISWGVTVKPETISLQ</sequence>
<feature type="coiled-coil region" evidence="1">
    <location>
        <begin position="31"/>
        <end position="58"/>
    </location>
</feature>
<keyword evidence="1" id="KW-0175">Coiled coil</keyword>
<reference evidence="2" key="1">
    <citation type="submission" date="2020-08" db="EMBL/GenBank/DDBJ databases">
        <title>Multicomponent nature underlies the extraordinary mechanical properties of spider dragline silk.</title>
        <authorList>
            <person name="Kono N."/>
            <person name="Nakamura H."/>
            <person name="Mori M."/>
            <person name="Yoshida Y."/>
            <person name="Ohtoshi R."/>
            <person name="Malay A.D."/>
            <person name="Moran D.A.P."/>
            <person name="Tomita M."/>
            <person name="Numata K."/>
            <person name="Arakawa K."/>
        </authorList>
    </citation>
    <scope>NUCLEOTIDE SEQUENCE</scope>
</reference>
<gene>
    <name evidence="2" type="ORF">NPIL_127571</name>
</gene>